<dbReference type="RefSeq" id="WP_377479219.1">
    <property type="nucleotide sequence ID" value="NZ_JBHUOX010000001.1"/>
</dbReference>
<dbReference type="Proteomes" id="UP001597641">
    <property type="component" value="Unassembled WGS sequence"/>
</dbReference>
<dbReference type="SUPFAM" id="SSF55469">
    <property type="entry name" value="FMN-dependent nitroreductase-like"/>
    <property type="match status" value="1"/>
</dbReference>
<name>A0ABW6BQZ4_9BACT</name>
<protein>
    <submittedName>
        <fullName evidence="5">Nitroreductase family protein</fullName>
    </submittedName>
</protein>
<dbReference type="Pfam" id="PF00881">
    <property type="entry name" value="Nitroreductase"/>
    <property type="match status" value="1"/>
</dbReference>
<accession>A0ABW6BQZ4</accession>
<dbReference type="PANTHER" id="PTHR23026">
    <property type="entry name" value="NADPH NITROREDUCTASE"/>
    <property type="match status" value="1"/>
</dbReference>
<dbReference type="InterPro" id="IPR050627">
    <property type="entry name" value="Nitroreductase/BluB"/>
</dbReference>
<evidence type="ECO:0000256" key="3">
    <source>
        <dbReference type="ARBA" id="ARBA00023002"/>
    </source>
</evidence>
<dbReference type="CDD" id="cd02144">
    <property type="entry name" value="iodotyrosine_dehalogenase"/>
    <property type="match status" value="1"/>
</dbReference>
<dbReference type="InterPro" id="IPR029479">
    <property type="entry name" value="Nitroreductase"/>
</dbReference>
<evidence type="ECO:0000256" key="1">
    <source>
        <dbReference type="ARBA" id="ARBA00022630"/>
    </source>
</evidence>
<dbReference type="InterPro" id="IPR000415">
    <property type="entry name" value="Nitroreductase-like"/>
</dbReference>
<reference evidence="6" key="1">
    <citation type="journal article" date="2019" name="Int. J. Syst. Evol. Microbiol.">
        <title>The Global Catalogue of Microorganisms (GCM) 10K type strain sequencing project: providing services to taxonomists for standard genome sequencing and annotation.</title>
        <authorList>
            <consortium name="The Broad Institute Genomics Platform"/>
            <consortium name="The Broad Institute Genome Sequencing Center for Infectious Disease"/>
            <person name="Wu L."/>
            <person name="Ma J."/>
        </authorList>
    </citation>
    <scope>NUCLEOTIDE SEQUENCE [LARGE SCALE GENOMIC DNA]</scope>
    <source>
        <strain evidence="6">KCTC 23984</strain>
    </source>
</reference>
<comment type="caution">
    <text evidence="5">The sequence shown here is derived from an EMBL/GenBank/DDBJ whole genome shotgun (WGS) entry which is preliminary data.</text>
</comment>
<evidence type="ECO:0000313" key="5">
    <source>
        <dbReference type="EMBL" id="MFD2998819.1"/>
    </source>
</evidence>
<keyword evidence="3" id="KW-0560">Oxidoreductase</keyword>
<keyword evidence="2" id="KW-0288">FMN</keyword>
<keyword evidence="6" id="KW-1185">Reference proteome</keyword>
<dbReference type="PANTHER" id="PTHR23026:SF90">
    <property type="entry name" value="IODOTYROSINE DEIODINASE 1"/>
    <property type="match status" value="1"/>
</dbReference>
<evidence type="ECO:0000313" key="6">
    <source>
        <dbReference type="Proteomes" id="UP001597641"/>
    </source>
</evidence>
<dbReference type="Gene3D" id="3.40.109.10">
    <property type="entry name" value="NADH Oxidase"/>
    <property type="match status" value="1"/>
</dbReference>
<organism evidence="5 6">
    <name type="scientific">Pontibacter toksunensis</name>
    <dbReference type="NCBI Taxonomy" id="1332631"/>
    <lineage>
        <taxon>Bacteria</taxon>
        <taxon>Pseudomonadati</taxon>
        <taxon>Bacteroidota</taxon>
        <taxon>Cytophagia</taxon>
        <taxon>Cytophagales</taxon>
        <taxon>Hymenobacteraceae</taxon>
        <taxon>Pontibacter</taxon>
    </lineage>
</organism>
<sequence>MTESPFPFVPYHPVYLTEEETLQRVREFYQLMDKRRTVRDFAEKPVAKEVIEQLLLTASTAPSGAHKQPWTFCVVADPSLKKQIRAAAEKEEYDSYHGRMTPEWLEDLAPLGTDWQKPFLETAPYLIVVFKKAYDFRPDGTKRNNYYVSESVGIACGFLIAAIQQAGLVTLTHTPSPMNFLTKLLKRPENERPFLLLPVGYPADAVRVPDLKRKSLEEVSVWYDQKPC</sequence>
<evidence type="ECO:0000256" key="2">
    <source>
        <dbReference type="ARBA" id="ARBA00022643"/>
    </source>
</evidence>
<feature type="domain" description="Nitroreductase" evidence="4">
    <location>
        <begin position="34"/>
        <end position="201"/>
    </location>
</feature>
<proteinExistence type="predicted"/>
<gene>
    <name evidence="5" type="ORF">ACFS7Z_00480</name>
</gene>
<evidence type="ECO:0000259" key="4">
    <source>
        <dbReference type="Pfam" id="PF00881"/>
    </source>
</evidence>
<keyword evidence="1" id="KW-0285">Flavoprotein</keyword>
<dbReference type="EMBL" id="JBHUOX010000001">
    <property type="protein sequence ID" value="MFD2998819.1"/>
    <property type="molecule type" value="Genomic_DNA"/>
</dbReference>